<evidence type="ECO:0000256" key="8">
    <source>
        <dbReference type="RuleBase" id="RU363032"/>
    </source>
</evidence>
<keyword evidence="7 8" id="KW-0472">Membrane</keyword>
<dbReference type="InterPro" id="IPR000515">
    <property type="entry name" value="MetI-like"/>
</dbReference>
<comment type="similarity">
    <text evidence="2">Belongs to the binding-protein-dependent transport system permease family. CysTW subfamily.</text>
</comment>
<dbReference type="Proteomes" id="UP000587991">
    <property type="component" value="Unassembled WGS sequence"/>
</dbReference>
<dbReference type="CDD" id="cd06261">
    <property type="entry name" value="TM_PBP2"/>
    <property type="match status" value="1"/>
</dbReference>
<dbReference type="PANTHER" id="PTHR42929">
    <property type="entry name" value="INNER MEMBRANE ABC TRANSPORTER PERMEASE PROTEIN YDCU-RELATED-RELATED"/>
    <property type="match status" value="1"/>
</dbReference>
<feature type="transmembrane region" description="Helical" evidence="8">
    <location>
        <begin position="210"/>
        <end position="236"/>
    </location>
</feature>
<evidence type="ECO:0000313" key="10">
    <source>
        <dbReference type="EMBL" id="NLR74858.1"/>
    </source>
</evidence>
<keyword evidence="4" id="KW-1003">Cell membrane</keyword>
<evidence type="ECO:0000256" key="2">
    <source>
        <dbReference type="ARBA" id="ARBA00007069"/>
    </source>
</evidence>
<keyword evidence="5 8" id="KW-0812">Transmembrane</keyword>
<feature type="transmembrane region" description="Helical" evidence="8">
    <location>
        <begin position="155"/>
        <end position="182"/>
    </location>
</feature>
<dbReference type="Pfam" id="PF00528">
    <property type="entry name" value="BPD_transp_1"/>
    <property type="match status" value="1"/>
</dbReference>
<dbReference type="EMBL" id="JABAIM010000001">
    <property type="protein sequence ID" value="NLR74858.1"/>
    <property type="molecule type" value="Genomic_DNA"/>
</dbReference>
<evidence type="ECO:0000256" key="5">
    <source>
        <dbReference type="ARBA" id="ARBA00022692"/>
    </source>
</evidence>
<feature type="transmembrane region" description="Helical" evidence="8">
    <location>
        <begin position="113"/>
        <end position="135"/>
    </location>
</feature>
<evidence type="ECO:0000256" key="4">
    <source>
        <dbReference type="ARBA" id="ARBA00022475"/>
    </source>
</evidence>
<evidence type="ECO:0000256" key="6">
    <source>
        <dbReference type="ARBA" id="ARBA00022989"/>
    </source>
</evidence>
<feature type="transmembrane region" description="Helical" evidence="8">
    <location>
        <begin position="76"/>
        <end position="101"/>
    </location>
</feature>
<dbReference type="AlphaFoldDB" id="A0A847SCJ1"/>
<evidence type="ECO:0000313" key="11">
    <source>
        <dbReference type="Proteomes" id="UP000587991"/>
    </source>
</evidence>
<dbReference type="Gene3D" id="1.10.3720.10">
    <property type="entry name" value="MetI-like"/>
    <property type="match status" value="1"/>
</dbReference>
<dbReference type="PROSITE" id="PS50928">
    <property type="entry name" value="ABC_TM1"/>
    <property type="match status" value="1"/>
</dbReference>
<sequence>MRTSRWSRPLLLSPTVLTLFVFMVLPMGLMAWMSIMAPDTFGGVKWGQYSAEGYVQFLYERDLDDQLVLNGDYLQIFLRSFLLAGMATLATLLIGLPTALYIALQEERARNRLIFLISIPFWTNLLVRAFAWMLLLRNGGLIDSLRPLLGLPDGVLGVLYTPTAVGIVMVYAFLPFMILPIYTSLEKMDWRLVEAAFDLGANRWLAFRRVILPLAMPGIVAGCMLVFIPAIGSYYIPELVGGGKQLMIGNLIQNQFGTARNWPFGAALSFTLLLMVLLAMLAYQWRFRRHTEAA</sequence>
<dbReference type="GO" id="GO:0005886">
    <property type="term" value="C:plasma membrane"/>
    <property type="evidence" value="ECO:0007669"/>
    <property type="project" value="UniProtKB-SubCell"/>
</dbReference>
<feature type="transmembrane region" description="Helical" evidence="8">
    <location>
        <begin position="12"/>
        <end position="35"/>
    </location>
</feature>
<evidence type="ECO:0000256" key="1">
    <source>
        <dbReference type="ARBA" id="ARBA00004651"/>
    </source>
</evidence>
<dbReference type="PANTHER" id="PTHR42929:SF1">
    <property type="entry name" value="INNER MEMBRANE ABC TRANSPORTER PERMEASE PROTEIN YDCU-RELATED"/>
    <property type="match status" value="1"/>
</dbReference>
<dbReference type="SUPFAM" id="SSF161098">
    <property type="entry name" value="MetI-like"/>
    <property type="match status" value="1"/>
</dbReference>
<dbReference type="GO" id="GO:0055085">
    <property type="term" value="P:transmembrane transport"/>
    <property type="evidence" value="ECO:0007669"/>
    <property type="project" value="InterPro"/>
</dbReference>
<keyword evidence="6 8" id="KW-1133">Transmembrane helix</keyword>
<dbReference type="InterPro" id="IPR035906">
    <property type="entry name" value="MetI-like_sf"/>
</dbReference>
<keyword evidence="3 8" id="KW-0813">Transport</keyword>
<feature type="domain" description="ABC transmembrane type-1" evidence="9">
    <location>
        <begin position="77"/>
        <end position="283"/>
    </location>
</feature>
<feature type="transmembrane region" description="Helical" evidence="8">
    <location>
        <begin position="264"/>
        <end position="283"/>
    </location>
</feature>
<accession>A0A847SCJ1</accession>
<proteinExistence type="inferred from homology"/>
<reference evidence="10 11" key="1">
    <citation type="submission" date="2020-04" db="EMBL/GenBank/DDBJ databases">
        <title>Draft genome of Leeia sp. IMCC25680.</title>
        <authorList>
            <person name="Song J."/>
            <person name="Cho J.-C."/>
        </authorList>
    </citation>
    <scope>NUCLEOTIDE SEQUENCE [LARGE SCALE GENOMIC DNA]</scope>
    <source>
        <strain evidence="10 11">IMCC25680</strain>
    </source>
</reference>
<dbReference type="RefSeq" id="WP_168876441.1">
    <property type="nucleotide sequence ID" value="NZ_JABAIM010000001.1"/>
</dbReference>
<comment type="caution">
    <text evidence="10">The sequence shown here is derived from an EMBL/GenBank/DDBJ whole genome shotgun (WGS) entry which is preliminary data.</text>
</comment>
<evidence type="ECO:0000259" key="9">
    <source>
        <dbReference type="PROSITE" id="PS50928"/>
    </source>
</evidence>
<organism evidence="10 11">
    <name type="scientific">Leeia aquatica</name>
    <dbReference type="NCBI Taxonomy" id="2725557"/>
    <lineage>
        <taxon>Bacteria</taxon>
        <taxon>Pseudomonadati</taxon>
        <taxon>Pseudomonadota</taxon>
        <taxon>Betaproteobacteria</taxon>
        <taxon>Neisseriales</taxon>
        <taxon>Leeiaceae</taxon>
        <taxon>Leeia</taxon>
    </lineage>
</organism>
<comment type="subcellular location">
    <subcellularLocation>
        <location evidence="1 8">Cell membrane</location>
        <topology evidence="1 8">Multi-pass membrane protein</topology>
    </subcellularLocation>
</comment>
<evidence type="ECO:0000256" key="3">
    <source>
        <dbReference type="ARBA" id="ARBA00022448"/>
    </source>
</evidence>
<name>A0A847SCJ1_9NEIS</name>
<keyword evidence="11" id="KW-1185">Reference proteome</keyword>
<gene>
    <name evidence="10" type="ORF">HF682_06775</name>
</gene>
<protein>
    <submittedName>
        <fullName evidence="10">ABC transporter permease</fullName>
    </submittedName>
</protein>
<evidence type="ECO:0000256" key="7">
    <source>
        <dbReference type="ARBA" id="ARBA00023136"/>
    </source>
</evidence>